<evidence type="ECO:0000313" key="1">
    <source>
        <dbReference type="EMBL" id="MPN33946.1"/>
    </source>
</evidence>
<dbReference type="EMBL" id="VSSQ01086719">
    <property type="protein sequence ID" value="MPN33946.1"/>
    <property type="molecule type" value="Genomic_DNA"/>
</dbReference>
<organism evidence="1">
    <name type="scientific">bioreactor metagenome</name>
    <dbReference type="NCBI Taxonomy" id="1076179"/>
    <lineage>
        <taxon>unclassified sequences</taxon>
        <taxon>metagenomes</taxon>
        <taxon>ecological metagenomes</taxon>
    </lineage>
</organism>
<proteinExistence type="predicted"/>
<comment type="caution">
    <text evidence="1">The sequence shown here is derived from an EMBL/GenBank/DDBJ whole genome shotgun (WGS) entry which is preliminary data.</text>
</comment>
<protein>
    <submittedName>
        <fullName evidence="1">Uncharacterized protein</fullName>
    </submittedName>
</protein>
<accession>A0A645H628</accession>
<reference evidence="1" key="1">
    <citation type="submission" date="2019-08" db="EMBL/GenBank/DDBJ databases">
        <authorList>
            <person name="Kucharzyk K."/>
            <person name="Murdoch R.W."/>
            <person name="Higgins S."/>
            <person name="Loffler F."/>
        </authorList>
    </citation>
    <scope>NUCLEOTIDE SEQUENCE</scope>
</reference>
<dbReference type="AlphaFoldDB" id="A0A645H628"/>
<sequence length="113" mass="12168">MVDSQVRLVDVSVIRFELLLPSRGGDFALLIEMPGLPLDLPSGLEDLRLPHHLKGQSPLHILQAGDVLDLASLLADGYVAVAADAPLAVGFKIYRVPYISQKRGQESPGLCRG</sequence>
<gene>
    <name evidence="1" type="ORF">SDC9_181438</name>
</gene>
<name>A0A645H628_9ZZZZ</name>